<keyword evidence="1" id="KW-0472">Membrane</keyword>
<evidence type="ECO:0000313" key="3">
    <source>
        <dbReference type="Proteomes" id="UP001501358"/>
    </source>
</evidence>
<keyword evidence="1" id="KW-0812">Transmembrane</keyword>
<sequence length="96" mass="10449">MGRSDEESLAGLEDLVRREDPRFTRALADGRPCSPREYRRGPAWSVLALAVAVLLPGLVVGQGLLVALGLVLAGAAGHLFDPHRDHPRCRASRTRR</sequence>
<proteinExistence type="predicted"/>
<dbReference type="InterPro" id="IPR021401">
    <property type="entry name" value="DUF3040"/>
</dbReference>
<name>A0ABN3L8L4_9ACTN</name>
<accession>A0ABN3L8L4</accession>
<evidence type="ECO:0000313" key="2">
    <source>
        <dbReference type="EMBL" id="GAA2479730.1"/>
    </source>
</evidence>
<dbReference type="Pfam" id="PF11239">
    <property type="entry name" value="DUF3040"/>
    <property type="match status" value="1"/>
</dbReference>
<reference evidence="2 3" key="1">
    <citation type="journal article" date="2019" name="Int. J. Syst. Evol. Microbiol.">
        <title>The Global Catalogue of Microorganisms (GCM) 10K type strain sequencing project: providing services to taxonomists for standard genome sequencing and annotation.</title>
        <authorList>
            <consortium name="The Broad Institute Genomics Platform"/>
            <consortium name="The Broad Institute Genome Sequencing Center for Infectious Disease"/>
            <person name="Wu L."/>
            <person name="Ma J."/>
        </authorList>
    </citation>
    <scope>NUCLEOTIDE SEQUENCE [LARGE SCALE GENOMIC DNA]</scope>
    <source>
        <strain evidence="2 3">JCM 6307</strain>
    </source>
</reference>
<feature type="transmembrane region" description="Helical" evidence="1">
    <location>
        <begin position="64"/>
        <end position="80"/>
    </location>
</feature>
<dbReference type="RefSeq" id="WP_344382316.1">
    <property type="nucleotide sequence ID" value="NZ_BAAATA010000006.1"/>
</dbReference>
<gene>
    <name evidence="2" type="ORF">GCM10010406_14920</name>
</gene>
<dbReference type="Proteomes" id="UP001501358">
    <property type="component" value="Unassembled WGS sequence"/>
</dbReference>
<dbReference type="EMBL" id="BAAATA010000006">
    <property type="protein sequence ID" value="GAA2479730.1"/>
    <property type="molecule type" value="Genomic_DNA"/>
</dbReference>
<comment type="caution">
    <text evidence="2">The sequence shown here is derived from an EMBL/GenBank/DDBJ whole genome shotgun (WGS) entry which is preliminary data.</text>
</comment>
<keyword evidence="1" id="KW-1133">Transmembrane helix</keyword>
<protein>
    <submittedName>
        <fullName evidence="2">DUF3040 domain-containing protein</fullName>
    </submittedName>
</protein>
<evidence type="ECO:0000256" key="1">
    <source>
        <dbReference type="SAM" id="Phobius"/>
    </source>
</evidence>
<keyword evidence="3" id="KW-1185">Reference proteome</keyword>
<organism evidence="2 3">
    <name type="scientific">Streptomyces thermolineatus</name>
    <dbReference type="NCBI Taxonomy" id="44033"/>
    <lineage>
        <taxon>Bacteria</taxon>
        <taxon>Bacillati</taxon>
        <taxon>Actinomycetota</taxon>
        <taxon>Actinomycetes</taxon>
        <taxon>Kitasatosporales</taxon>
        <taxon>Streptomycetaceae</taxon>
        <taxon>Streptomyces</taxon>
    </lineage>
</organism>